<keyword evidence="8" id="KW-1185">Reference proteome</keyword>
<reference evidence="7" key="1">
    <citation type="submission" date="2022-09" db="EMBL/GenBank/DDBJ databases">
        <title>Eubacterium sp. LFL-14 isolated from human feces.</title>
        <authorList>
            <person name="Liu F."/>
        </authorList>
    </citation>
    <scope>NUCLEOTIDE SEQUENCE</scope>
    <source>
        <strain evidence="7">LFL-14</strain>
    </source>
</reference>
<comment type="caution">
    <text evidence="7">The sequence shown here is derived from an EMBL/GenBank/DDBJ whole genome shotgun (WGS) entry which is preliminary data.</text>
</comment>
<dbReference type="Proteomes" id="UP001431199">
    <property type="component" value="Unassembled WGS sequence"/>
</dbReference>
<dbReference type="CDD" id="cd03399">
    <property type="entry name" value="SPFH_flotillin"/>
    <property type="match status" value="1"/>
</dbReference>
<dbReference type="SUPFAM" id="SSF117892">
    <property type="entry name" value="Band 7/SPFH domain"/>
    <property type="match status" value="1"/>
</dbReference>
<dbReference type="Gene3D" id="3.30.479.30">
    <property type="entry name" value="Band 7 domain"/>
    <property type="match status" value="1"/>
</dbReference>
<protein>
    <submittedName>
        <fullName evidence="7">SPFH domain-containing protein</fullName>
    </submittedName>
</protein>
<evidence type="ECO:0000313" key="7">
    <source>
        <dbReference type="EMBL" id="MCT7397809.1"/>
    </source>
</evidence>
<organism evidence="7 8">
    <name type="scientific">Eubacterium album</name>
    <dbReference type="NCBI Taxonomy" id="2978477"/>
    <lineage>
        <taxon>Bacteria</taxon>
        <taxon>Bacillati</taxon>
        <taxon>Bacillota</taxon>
        <taxon>Clostridia</taxon>
        <taxon>Eubacteriales</taxon>
        <taxon>Eubacteriaceae</taxon>
        <taxon>Eubacterium</taxon>
    </lineage>
</organism>
<dbReference type="Pfam" id="PF01145">
    <property type="entry name" value="Band_7"/>
    <property type="match status" value="1"/>
</dbReference>
<name>A0ABT2LWZ6_9FIRM</name>
<evidence type="ECO:0000259" key="6">
    <source>
        <dbReference type="SMART" id="SM00244"/>
    </source>
</evidence>
<dbReference type="PANTHER" id="PTHR13806:SF46">
    <property type="entry name" value="FLOTILLIN-1-RELATED"/>
    <property type="match status" value="1"/>
</dbReference>
<dbReference type="InterPro" id="IPR027705">
    <property type="entry name" value="Flotillin_fam"/>
</dbReference>
<sequence>MIKFIILGVVVVVVLLLILTSYVKAPPNEAFIISGLKKEPKILIGKAGFKLPILERLDKLTLSQKTIDIKTEGYIPTKDFINIQVDAVAKVKIGTSKEMMSLAMKNFLNKKNEDIILDLQDSLQGNMREIIGTMDLRDICNDRNVFGNMVQESASKDMEKLGIEIISCNIQNVTDETGLIVDMGADNTAKIRKDASIAKAEAERDVAIKQAEADKAANDAKVAAELEIAQKQNELAIKQAELKKEADIKKAEADAAYKIQEQEQRKSIEIASSNADIARQEKEAEKKKQEVYVKEQALDAEIKKTAEADKFRRQQEAEAELFERQRNADAQRAEAEAKKYALEQEAEGIKAKGQAEAEAIKAKALAEAEGLEKKAEAMKKYGGAAILEMYFKALPEAVKNAAEPLGNVDSITMYGNGNNEQLVSSIMNTVNQVNDGIKGSTGLDIKSMLAEMTKKNEDEEIPQTESNNFKEVETEENTVDVDSEDSTIDKEE</sequence>
<gene>
    <name evidence="7" type="ORF">N5B56_01740</name>
</gene>
<keyword evidence="4" id="KW-0175">Coiled coil</keyword>
<feature type="coiled-coil region" evidence="4">
    <location>
        <begin position="199"/>
        <end position="290"/>
    </location>
</feature>
<comment type="similarity">
    <text evidence="2">Belongs to the band 7/mec-2 family. Flotillin subfamily.</text>
</comment>
<evidence type="ECO:0000256" key="4">
    <source>
        <dbReference type="SAM" id="Coils"/>
    </source>
</evidence>
<dbReference type="SMART" id="SM00244">
    <property type="entry name" value="PHB"/>
    <property type="match status" value="1"/>
</dbReference>
<keyword evidence="3" id="KW-0472">Membrane</keyword>
<evidence type="ECO:0000256" key="3">
    <source>
        <dbReference type="ARBA" id="ARBA00023136"/>
    </source>
</evidence>
<evidence type="ECO:0000313" key="8">
    <source>
        <dbReference type="Proteomes" id="UP001431199"/>
    </source>
</evidence>
<feature type="coiled-coil region" evidence="4">
    <location>
        <begin position="325"/>
        <end position="381"/>
    </location>
</feature>
<evidence type="ECO:0000256" key="2">
    <source>
        <dbReference type="ARBA" id="ARBA00007161"/>
    </source>
</evidence>
<proteinExistence type="inferred from homology"/>
<feature type="compositionally biased region" description="Acidic residues" evidence="5">
    <location>
        <begin position="473"/>
        <end position="486"/>
    </location>
</feature>
<dbReference type="EMBL" id="JAODBU010000002">
    <property type="protein sequence ID" value="MCT7397809.1"/>
    <property type="molecule type" value="Genomic_DNA"/>
</dbReference>
<dbReference type="RefSeq" id="WP_260978245.1">
    <property type="nucleotide sequence ID" value="NZ_JAODBU010000002.1"/>
</dbReference>
<evidence type="ECO:0000256" key="5">
    <source>
        <dbReference type="SAM" id="MobiDB-lite"/>
    </source>
</evidence>
<dbReference type="PANTHER" id="PTHR13806">
    <property type="entry name" value="FLOTILLIN-RELATED"/>
    <property type="match status" value="1"/>
</dbReference>
<feature type="region of interest" description="Disordered" evidence="5">
    <location>
        <begin position="453"/>
        <end position="492"/>
    </location>
</feature>
<dbReference type="InterPro" id="IPR031905">
    <property type="entry name" value="Flotillin_C"/>
</dbReference>
<feature type="domain" description="Band 7" evidence="6">
    <location>
        <begin position="20"/>
        <end position="187"/>
    </location>
</feature>
<dbReference type="InterPro" id="IPR036013">
    <property type="entry name" value="Band_7/SPFH_dom_sf"/>
</dbReference>
<dbReference type="InterPro" id="IPR001107">
    <property type="entry name" value="Band_7"/>
</dbReference>
<comment type="subcellular location">
    <subcellularLocation>
        <location evidence="1">Membrane</location>
    </subcellularLocation>
</comment>
<accession>A0ABT2LWZ6</accession>
<dbReference type="Pfam" id="PF15975">
    <property type="entry name" value="Flot"/>
    <property type="match status" value="1"/>
</dbReference>
<evidence type="ECO:0000256" key="1">
    <source>
        <dbReference type="ARBA" id="ARBA00004370"/>
    </source>
</evidence>